<dbReference type="GO" id="GO:0000977">
    <property type="term" value="F:RNA polymerase II transcription regulatory region sequence-specific DNA binding"/>
    <property type="evidence" value="ECO:0007669"/>
    <property type="project" value="TreeGrafter"/>
</dbReference>
<evidence type="ECO:0000313" key="7">
    <source>
        <dbReference type="Proteomes" id="UP000281553"/>
    </source>
</evidence>
<dbReference type="GO" id="GO:0005634">
    <property type="term" value="C:nucleus"/>
    <property type="evidence" value="ECO:0007669"/>
    <property type="project" value="UniProtKB-SubCell"/>
</dbReference>
<gene>
    <name evidence="6" type="ORF">DILT_LOCUS18318</name>
</gene>
<feature type="domain" description="PAS" evidence="5">
    <location>
        <begin position="2"/>
        <end position="41"/>
    </location>
</feature>
<evidence type="ECO:0000256" key="2">
    <source>
        <dbReference type="ARBA" id="ARBA00023015"/>
    </source>
</evidence>
<evidence type="ECO:0000313" key="6">
    <source>
        <dbReference type="EMBL" id="VDN40692.1"/>
    </source>
</evidence>
<dbReference type="PANTHER" id="PTHR23043:SF17">
    <property type="entry name" value="PROTEIN SIMILAR"/>
    <property type="match status" value="1"/>
</dbReference>
<accession>A0A3P7RAE0</accession>
<organism evidence="6 7">
    <name type="scientific">Dibothriocephalus latus</name>
    <name type="common">Fish tapeworm</name>
    <name type="synonym">Diphyllobothrium latum</name>
    <dbReference type="NCBI Taxonomy" id="60516"/>
    <lineage>
        <taxon>Eukaryota</taxon>
        <taxon>Metazoa</taxon>
        <taxon>Spiralia</taxon>
        <taxon>Lophotrochozoa</taxon>
        <taxon>Platyhelminthes</taxon>
        <taxon>Cestoda</taxon>
        <taxon>Eucestoda</taxon>
        <taxon>Diphyllobothriidea</taxon>
        <taxon>Diphyllobothriidae</taxon>
        <taxon>Dibothriocephalus</taxon>
    </lineage>
</organism>
<dbReference type="EMBL" id="UYRU01099354">
    <property type="protein sequence ID" value="VDN40692.1"/>
    <property type="molecule type" value="Genomic_DNA"/>
</dbReference>
<dbReference type="PROSITE" id="PS50112">
    <property type="entry name" value="PAS"/>
    <property type="match status" value="1"/>
</dbReference>
<evidence type="ECO:0000256" key="3">
    <source>
        <dbReference type="ARBA" id="ARBA00023163"/>
    </source>
</evidence>
<feature type="non-terminal residue" evidence="6">
    <location>
        <position position="41"/>
    </location>
</feature>
<dbReference type="GO" id="GO:0000981">
    <property type="term" value="F:DNA-binding transcription factor activity, RNA polymerase II-specific"/>
    <property type="evidence" value="ECO:0007669"/>
    <property type="project" value="TreeGrafter"/>
</dbReference>
<keyword evidence="3" id="KW-0804">Transcription</keyword>
<dbReference type="CDD" id="cd00130">
    <property type="entry name" value="PAS"/>
    <property type="match status" value="1"/>
</dbReference>
<evidence type="ECO:0000256" key="1">
    <source>
        <dbReference type="ARBA" id="ARBA00004123"/>
    </source>
</evidence>
<protein>
    <recommendedName>
        <fullName evidence="5">PAS domain-containing protein</fullName>
    </recommendedName>
</protein>
<reference evidence="6 7" key="1">
    <citation type="submission" date="2018-11" db="EMBL/GenBank/DDBJ databases">
        <authorList>
            <consortium name="Pathogen Informatics"/>
        </authorList>
    </citation>
    <scope>NUCLEOTIDE SEQUENCE [LARGE SCALE GENOMIC DNA]</scope>
</reference>
<dbReference type="OrthoDB" id="6021714at2759"/>
<dbReference type="AlphaFoldDB" id="A0A3P7RAE0"/>
<dbReference type="SUPFAM" id="SSF55785">
    <property type="entry name" value="PYP-like sensor domain (PAS domain)"/>
    <property type="match status" value="1"/>
</dbReference>
<evidence type="ECO:0000259" key="5">
    <source>
        <dbReference type="PROSITE" id="PS50112"/>
    </source>
</evidence>
<dbReference type="Proteomes" id="UP000281553">
    <property type="component" value="Unassembled WGS sequence"/>
</dbReference>
<dbReference type="PANTHER" id="PTHR23043">
    <property type="entry name" value="HYPOXIA-INDUCIBLE FACTOR 1 ALPHA"/>
    <property type="match status" value="1"/>
</dbReference>
<dbReference type="Gene3D" id="3.30.450.20">
    <property type="entry name" value="PAS domain"/>
    <property type="match status" value="1"/>
</dbReference>
<evidence type="ECO:0000256" key="4">
    <source>
        <dbReference type="ARBA" id="ARBA00023242"/>
    </source>
</evidence>
<name>A0A3P7RAE0_DIBLA</name>
<keyword evidence="2" id="KW-0805">Transcription regulation</keyword>
<sequence length="41" mass="4413">MEQDLAANLVKALDGFIFMVSPEGKLLYISETASVILGLSQ</sequence>
<keyword evidence="4" id="KW-0539">Nucleus</keyword>
<dbReference type="InterPro" id="IPR000014">
    <property type="entry name" value="PAS"/>
</dbReference>
<keyword evidence="7" id="KW-1185">Reference proteome</keyword>
<comment type="subcellular location">
    <subcellularLocation>
        <location evidence="1">Nucleus</location>
    </subcellularLocation>
</comment>
<dbReference type="InterPro" id="IPR035965">
    <property type="entry name" value="PAS-like_dom_sf"/>
</dbReference>
<proteinExistence type="predicted"/>